<keyword evidence="5" id="KW-1185">Reference proteome</keyword>
<dbReference type="Gene3D" id="3.10.20.90">
    <property type="entry name" value="Phosphatidylinositol 3-kinase Catalytic Subunit, Chain A, domain 1"/>
    <property type="match status" value="1"/>
</dbReference>
<dbReference type="Pfam" id="PF04758">
    <property type="entry name" value="Ribosomal_S30"/>
    <property type="match status" value="1"/>
</dbReference>
<proteinExistence type="predicted"/>
<dbReference type="PANTHER" id="PTHR12650">
    <property type="entry name" value="40S RIBOSOMAL PROTEIN S30/UBIQUITIN-LIKE PROTEIN FUBI"/>
    <property type="match status" value="1"/>
</dbReference>
<dbReference type="FunFam" id="3.10.20.90:FF:000353">
    <property type="entry name" value="40S ribosomal protein S30"/>
    <property type="match status" value="1"/>
</dbReference>
<dbReference type="PANTHER" id="PTHR12650:SF15">
    <property type="entry name" value="RIBOSOMAL PROTEIN S30, ISOFORM A"/>
    <property type="match status" value="1"/>
</dbReference>
<dbReference type="AlphaFoldDB" id="A0A1I7UXW5"/>
<feature type="region of interest" description="Disordered" evidence="3">
    <location>
        <begin position="80"/>
        <end position="102"/>
    </location>
</feature>
<evidence type="ECO:0000256" key="1">
    <source>
        <dbReference type="ARBA" id="ARBA00022980"/>
    </source>
</evidence>
<dbReference type="GO" id="GO:0003735">
    <property type="term" value="F:structural constituent of ribosome"/>
    <property type="evidence" value="ECO:0007669"/>
    <property type="project" value="InterPro"/>
</dbReference>
<dbReference type="Proteomes" id="UP000095282">
    <property type="component" value="Unplaced"/>
</dbReference>
<dbReference type="InterPro" id="IPR000626">
    <property type="entry name" value="Ubiquitin-like_dom"/>
</dbReference>
<accession>A0A1I7UXW5</accession>
<sequence length="130" mass="13961">MQIFLLGLDNTTHTLDVDASTTLAAIKGVIGAGESFSISHGSKVLSEELTLGECQIENLSTLSINGLLLGGKVHGSLARAGKVRAQTPKVDKQDKKKKKRGRAFRRIQYTRRYVNVASGPGKKRGPNSNS</sequence>
<name>A0A1I7UXW5_9PELO</name>
<dbReference type="InterPro" id="IPR006846">
    <property type="entry name" value="Ribosomal_eS30"/>
</dbReference>
<dbReference type="SMART" id="SM00213">
    <property type="entry name" value="UBQ"/>
    <property type="match status" value="1"/>
</dbReference>
<dbReference type="WBParaSite" id="Csp11.Scaffold630.g20436.t1">
    <property type="protein sequence ID" value="Csp11.Scaffold630.g20436.t1"/>
    <property type="gene ID" value="Csp11.Scaffold630.g20436"/>
</dbReference>
<dbReference type="eggNOG" id="KOG0001">
    <property type="taxonomic scope" value="Eukaryota"/>
</dbReference>
<feature type="domain" description="Ubiquitin-like" evidence="4">
    <location>
        <begin position="1"/>
        <end position="67"/>
    </location>
</feature>
<dbReference type="GO" id="GO:0022627">
    <property type="term" value="C:cytosolic small ribosomal subunit"/>
    <property type="evidence" value="ECO:0007669"/>
    <property type="project" value="TreeGrafter"/>
</dbReference>
<dbReference type="Pfam" id="PF00240">
    <property type="entry name" value="ubiquitin"/>
    <property type="match status" value="1"/>
</dbReference>
<dbReference type="eggNOG" id="KOG0009">
    <property type="taxonomic scope" value="Eukaryota"/>
</dbReference>
<evidence type="ECO:0000259" key="4">
    <source>
        <dbReference type="SMART" id="SM00213"/>
    </source>
</evidence>
<evidence type="ECO:0000256" key="2">
    <source>
        <dbReference type="ARBA" id="ARBA00023274"/>
    </source>
</evidence>
<keyword evidence="1" id="KW-0689">Ribosomal protein</keyword>
<dbReference type="GO" id="GO:0006412">
    <property type="term" value="P:translation"/>
    <property type="evidence" value="ECO:0007669"/>
    <property type="project" value="InterPro"/>
</dbReference>
<evidence type="ECO:0000313" key="5">
    <source>
        <dbReference type="Proteomes" id="UP000095282"/>
    </source>
</evidence>
<evidence type="ECO:0000256" key="3">
    <source>
        <dbReference type="SAM" id="MobiDB-lite"/>
    </source>
</evidence>
<dbReference type="SUPFAM" id="SSF54236">
    <property type="entry name" value="Ubiquitin-like"/>
    <property type="match status" value="1"/>
</dbReference>
<organism evidence="5 6">
    <name type="scientific">Caenorhabditis tropicalis</name>
    <dbReference type="NCBI Taxonomy" id="1561998"/>
    <lineage>
        <taxon>Eukaryota</taxon>
        <taxon>Metazoa</taxon>
        <taxon>Ecdysozoa</taxon>
        <taxon>Nematoda</taxon>
        <taxon>Chromadorea</taxon>
        <taxon>Rhabditida</taxon>
        <taxon>Rhabditina</taxon>
        <taxon>Rhabditomorpha</taxon>
        <taxon>Rhabditoidea</taxon>
        <taxon>Rhabditidae</taxon>
        <taxon>Peloderinae</taxon>
        <taxon>Caenorhabditis</taxon>
    </lineage>
</organism>
<keyword evidence="2" id="KW-0687">Ribonucleoprotein</keyword>
<evidence type="ECO:0000313" key="6">
    <source>
        <dbReference type="WBParaSite" id="Csp11.Scaffold630.g20436.t1"/>
    </source>
</evidence>
<reference evidence="6" key="1">
    <citation type="submission" date="2016-11" db="UniProtKB">
        <authorList>
            <consortium name="WormBaseParasite"/>
        </authorList>
    </citation>
    <scope>IDENTIFICATION</scope>
</reference>
<protein>
    <submittedName>
        <fullName evidence="6">40S ribosomal protein S30</fullName>
    </submittedName>
</protein>
<dbReference type="InterPro" id="IPR029071">
    <property type="entry name" value="Ubiquitin-like_domsf"/>
</dbReference>
<dbReference type="STRING" id="1561998.A0A1I7UXW5"/>